<keyword evidence="2" id="KW-1185">Reference proteome</keyword>
<geneLocation type="plasmid" evidence="1 2">
    <name>pSCATT</name>
</geneLocation>
<evidence type="ECO:0000313" key="2">
    <source>
        <dbReference type="Proteomes" id="UP000007842"/>
    </source>
</evidence>
<sequence length="114" mass="12105">MVPDAGDMVAGGAFVVLGFAAAQAWRADRRQARADGPAAVRHRRRDLEAAADRAITAARRAVGEGHDRPAVTVADVQRRAAADLHLAVPRAQAAAALRERFRVRAGGCDLWTDA</sequence>
<dbReference type="AlphaFoldDB" id="F8JJX4"/>
<evidence type="ECO:0000313" key="1">
    <source>
        <dbReference type="EMBL" id="AEW98594.1"/>
    </source>
</evidence>
<accession>F8JJX4</accession>
<organism evidence="1 2">
    <name type="scientific">Streptantibioticus cattleyicolor (strain ATCC 35852 / DSM 46488 / JCM 4925 / NBRC 14057 / NRRL 8057)</name>
    <name type="common">Streptomyces cattleya</name>
    <dbReference type="NCBI Taxonomy" id="1003195"/>
    <lineage>
        <taxon>Bacteria</taxon>
        <taxon>Bacillati</taxon>
        <taxon>Actinomycetota</taxon>
        <taxon>Actinomycetes</taxon>
        <taxon>Kitasatosporales</taxon>
        <taxon>Streptomycetaceae</taxon>
        <taxon>Streptantibioticus</taxon>
    </lineage>
</organism>
<dbReference type="PATRIC" id="fig|1003195.11.peg.1282"/>
<dbReference type="EMBL" id="CP003229">
    <property type="protein sequence ID" value="AEW98594.1"/>
    <property type="molecule type" value="Genomic_DNA"/>
</dbReference>
<dbReference type="HOGENOM" id="CLU_2119681_0_0_11"/>
<protein>
    <submittedName>
        <fullName evidence="1">Uncharacterized protein</fullName>
    </submittedName>
</protein>
<dbReference type="KEGG" id="sct:SCAT_p1322"/>
<reference evidence="2" key="1">
    <citation type="submission" date="2011-12" db="EMBL/GenBank/DDBJ databases">
        <title>Complete genome sequence of Streptomyces cattleya strain DSM 46488.</title>
        <authorList>
            <person name="Ou H.-Y."/>
            <person name="Li P."/>
            <person name="Zhao C."/>
            <person name="O'Hagan D."/>
            <person name="Deng Z."/>
        </authorList>
    </citation>
    <scope>NUCLEOTIDE SEQUENCE [LARGE SCALE GENOMIC DNA]</scope>
    <source>
        <strain evidence="2">ATCC 35852 / DSM 46488 / JCM 4925 / NBRC 14057 / NRRL 8057</strain>
        <plasmid evidence="2">Plasmid pSCATT</plasmid>
    </source>
</reference>
<accession>G8XFV5</accession>
<name>F8JJX4_STREN</name>
<dbReference type="KEGG" id="scy:SCATT_p04010"/>
<dbReference type="RefSeq" id="WP_014151769.1">
    <property type="nucleotide sequence ID" value="NC_016113.1"/>
</dbReference>
<dbReference type="Proteomes" id="UP000007842">
    <property type="component" value="Plasmid pSCATT"/>
</dbReference>
<keyword evidence="1" id="KW-0614">Plasmid</keyword>
<proteinExistence type="predicted"/>
<gene>
    <name evidence="1" type="ordered locus">SCATT_p04010</name>
</gene>